<gene>
    <name evidence="2" type="primary">LOC112043597</name>
</gene>
<accession>A0ABM3LL82</accession>
<evidence type="ECO:0000313" key="2">
    <source>
        <dbReference type="RefSeq" id="XP_052739807.1"/>
    </source>
</evidence>
<dbReference type="GeneID" id="112043597"/>
<reference evidence="2" key="1">
    <citation type="submission" date="2025-08" db="UniProtKB">
        <authorList>
            <consortium name="RefSeq"/>
        </authorList>
    </citation>
    <scope>IDENTIFICATION</scope>
</reference>
<keyword evidence="1" id="KW-1185">Reference proteome</keyword>
<dbReference type="Proteomes" id="UP001652582">
    <property type="component" value="Chromosome 10"/>
</dbReference>
<proteinExistence type="predicted"/>
<sequence length="263" mass="29790">MEHIIDSFVSNAFNILFGQDGQEDDSLSHYSEDLTDKSSYSFLNDIADVPKDTCLKIKEDDVCDKKIDDEKSSSNGIANENEKNDNEVAFYENVYLTLNRDYEPCSDEEEPVLQDPKTVPMQEVELLTANTSSENVELHQEKKELGSCAMSTSVAGSRKSSLVHRCRIQGARLLSCFRGWWWRRKLPGKRKVPRAPGSIRGLCPLSPDVRRRAASLLDQRHLGSPTPSTSLAWKFNTINESLVNSSRWKELALKKSLNENDEF</sequence>
<protein>
    <submittedName>
        <fullName evidence="2">Uncharacterized protein LOC112043597</fullName>
    </submittedName>
</protein>
<evidence type="ECO:0000313" key="1">
    <source>
        <dbReference type="Proteomes" id="UP001652582"/>
    </source>
</evidence>
<organism evidence="1 2">
    <name type="scientific">Bicyclus anynana</name>
    <name type="common">Squinting bush brown butterfly</name>
    <dbReference type="NCBI Taxonomy" id="110368"/>
    <lineage>
        <taxon>Eukaryota</taxon>
        <taxon>Metazoa</taxon>
        <taxon>Ecdysozoa</taxon>
        <taxon>Arthropoda</taxon>
        <taxon>Hexapoda</taxon>
        <taxon>Insecta</taxon>
        <taxon>Pterygota</taxon>
        <taxon>Neoptera</taxon>
        <taxon>Endopterygota</taxon>
        <taxon>Lepidoptera</taxon>
        <taxon>Glossata</taxon>
        <taxon>Ditrysia</taxon>
        <taxon>Papilionoidea</taxon>
        <taxon>Nymphalidae</taxon>
        <taxon>Satyrinae</taxon>
        <taxon>Satyrini</taxon>
        <taxon>Mycalesina</taxon>
        <taxon>Bicyclus</taxon>
    </lineage>
</organism>
<dbReference type="RefSeq" id="XP_052739807.1">
    <property type="nucleotide sequence ID" value="XM_052883847.1"/>
</dbReference>
<name>A0ABM3LL82_BICAN</name>